<proteinExistence type="predicted"/>
<gene>
    <name evidence="3" type="ORF">E6C27_scaffold496G00170</name>
</gene>
<evidence type="ECO:0000256" key="2">
    <source>
        <dbReference type="SAM" id="Phobius"/>
    </source>
</evidence>
<keyword evidence="2" id="KW-0812">Transmembrane</keyword>
<feature type="transmembrane region" description="Helical" evidence="2">
    <location>
        <begin position="192"/>
        <end position="213"/>
    </location>
</feature>
<feature type="compositionally biased region" description="Low complexity" evidence="1">
    <location>
        <begin position="1"/>
        <end position="20"/>
    </location>
</feature>
<evidence type="ECO:0000313" key="3">
    <source>
        <dbReference type="EMBL" id="KAA0060711.1"/>
    </source>
</evidence>
<sequence>MKAPAQPSSSPSSSAPQRQRTTVRGHPIFDPPLCLTQPVDYRPSLPSIASSSSVQSPPPPTSFSSVRHPTQPRRIDVSCSLSPSRFKYKYWNKTWNYLSFLEGVRELTLEFLGFTAGLIGDSSPLLGWIRLDADLNGILATSQFSMDRGVTVSFIYGVAYLIGTVSFGIARLICASFGITRLICASFRITRLICVSFGIMRLLCVSFGITRLICTSFGITRLICASDGINRLIDVRVWRGARRMREGHMDASGFLYAAADVFCYFSFVRSRHG</sequence>
<keyword evidence="2" id="KW-0472">Membrane</keyword>
<feature type="compositionally biased region" description="Low complexity" evidence="1">
    <location>
        <begin position="43"/>
        <end position="55"/>
    </location>
</feature>
<keyword evidence="2" id="KW-1133">Transmembrane helix</keyword>
<dbReference type="OrthoDB" id="10069699at2759"/>
<feature type="region of interest" description="Disordered" evidence="1">
    <location>
        <begin position="1"/>
        <end position="69"/>
    </location>
</feature>
<accession>A0A5A7V4P1</accession>
<reference evidence="3 4" key="1">
    <citation type="submission" date="2019-08" db="EMBL/GenBank/DDBJ databases">
        <title>Draft genome sequences of two oriental melons (Cucumis melo L. var makuwa).</title>
        <authorList>
            <person name="Kwon S.-Y."/>
        </authorList>
    </citation>
    <scope>NUCLEOTIDE SEQUENCE [LARGE SCALE GENOMIC DNA]</scope>
    <source>
        <strain evidence="4">cv. SW 3</strain>
        <tissue evidence="3">Leaf</tissue>
    </source>
</reference>
<dbReference type="AlphaFoldDB" id="A0A5A7V4P1"/>
<protein>
    <submittedName>
        <fullName evidence="3">Mucin-19-like isoform X6</fullName>
    </submittedName>
</protein>
<feature type="transmembrane region" description="Helical" evidence="2">
    <location>
        <begin position="154"/>
        <end position="180"/>
    </location>
</feature>
<comment type="caution">
    <text evidence="3">The sequence shown here is derived from an EMBL/GenBank/DDBJ whole genome shotgun (WGS) entry which is preliminary data.</text>
</comment>
<name>A0A5A7V4P1_CUCMM</name>
<evidence type="ECO:0000256" key="1">
    <source>
        <dbReference type="SAM" id="MobiDB-lite"/>
    </source>
</evidence>
<dbReference type="EMBL" id="SSTE01005615">
    <property type="protein sequence ID" value="KAA0060711.1"/>
    <property type="molecule type" value="Genomic_DNA"/>
</dbReference>
<evidence type="ECO:0000313" key="4">
    <source>
        <dbReference type="Proteomes" id="UP000321393"/>
    </source>
</evidence>
<organism evidence="3 4">
    <name type="scientific">Cucumis melo var. makuwa</name>
    <name type="common">Oriental melon</name>
    <dbReference type="NCBI Taxonomy" id="1194695"/>
    <lineage>
        <taxon>Eukaryota</taxon>
        <taxon>Viridiplantae</taxon>
        <taxon>Streptophyta</taxon>
        <taxon>Embryophyta</taxon>
        <taxon>Tracheophyta</taxon>
        <taxon>Spermatophyta</taxon>
        <taxon>Magnoliopsida</taxon>
        <taxon>eudicotyledons</taxon>
        <taxon>Gunneridae</taxon>
        <taxon>Pentapetalae</taxon>
        <taxon>rosids</taxon>
        <taxon>fabids</taxon>
        <taxon>Cucurbitales</taxon>
        <taxon>Cucurbitaceae</taxon>
        <taxon>Benincaseae</taxon>
        <taxon>Cucumis</taxon>
    </lineage>
</organism>
<dbReference type="Proteomes" id="UP000321393">
    <property type="component" value="Unassembled WGS sequence"/>
</dbReference>